<comment type="caution">
    <text evidence="2">The sequence shown here is derived from an EMBL/GenBank/DDBJ whole genome shotgun (WGS) entry which is preliminary data.</text>
</comment>
<gene>
    <name evidence="2" type="ORF">AACH10_09885</name>
</gene>
<dbReference type="InterPro" id="IPR025194">
    <property type="entry name" value="RodZ-like_C"/>
</dbReference>
<dbReference type="PANTHER" id="PTHR34475:SF1">
    <property type="entry name" value="CYTOSKELETON PROTEIN RODZ"/>
    <property type="match status" value="1"/>
</dbReference>
<evidence type="ECO:0000259" key="1">
    <source>
        <dbReference type="SMART" id="SM00530"/>
    </source>
</evidence>
<sequence>MTDVSATPAAASSGPVDAAAAGALLRQLREAQGLHIAALAAAIKVTPAKLEALESGRLGELPDLTFARALAQTVCRALKTDAAPVLARMPGAVASRLERVDEGLNTPMPERGHGLAWGGWTSVSEWAPWRRPVPWLALLLLLAAAAFVLVPRHARDDTAAAPAEAGASAVLAVATGAASAVLAASEALAPVPAASAISAAAAASAQPVPAAMPASAAPAAVAQTATPATGLQLRALQDTWVQVIDAQGRVLAARTFTAGETVSFDAAPPLKLKIGNVAGTELQFQGQAVDLSRFRRDNVATLSLP</sequence>
<dbReference type="EMBL" id="JBBUTH010000004">
    <property type="protein sequence ID" value="MEK8050548.1"/>
    <property type="molecule type" value="Genomic_DNA"/>
</dbReference>
<feature type="domain" description="HTH cro/C1-type" evidence="1">
    <location>
        <begin position="24"/>
        <end position="80"/>
    </location>
</feature>
<dbReference type="InterPro" id="IPR001387">
    <property type="entry name" value="Cro/C1-type_HTH"/>
</dbReference>
<proteinExistence type="predicted"/>
<evidence type="ECO:0000313" key="2">
    <source>
        <dbReference type="EMBL" id="MEK8050548.1"/>
    </source>
</evidence>
<dbReference type="SMART" id="SM00530">
    <property type="entry name" value="HTH_XRE"/>
    <property type="match status" value="1"/>
</dbReference>
<name>A0ABU9CFB5_9BURK</name>
<evidence type="ECO:0000313" key="3">
    <source>
        <dbReference type="Proteomes" id="UP001365405"/>
    </source>
</evidence>
<organism evidence="2 3">
    <name type="scientific">Pseudaquabacterium inlustre</name>
    <dbReference type="NCBI Taxonomy" id="2984192"/>
    <lineage>
        <taxon>Bacteria</taxon>
        <taxon>Pseudomonadati</taxon>
        <taxon>Pseudomonadota</taxon>
        <taxon>Betaproteobacteria</taxon>
        <taxon>Burkholderiales</taxon>
        <taxon>Sphaerotilaceae</taxon>
        <taxon>Pseudaquabacterium</taxon>
    </lineage>
</organism>
<dbReference type="Gene3D" id="1.10.260.40">
    <property type="entry name" value="lambda repressor-like DNA-binding domains"/>
    <property type="match status" value="1"/>
</dbReference>
<keyword evidence="3" id="KW-1185">Reference proteome</keyword>
<dbReference type="Proteomes" id="UP001365405">
    <property type="component" value="Unassembled WGS sequence"/>
</dbReference>
<dbReference type="Pfam" id="PF13413">
    <property type="entry name" value="HTH_25"/>
    <property type="match status" value="1"/>
</dbReference>
<accession>A0ABU9CFB5</accession>
<dbReference type="RefSeq" id="WP_341410221.1">
    <property type="nucleotide sequence ID" value="NZ_JBBUTH010000004.1"/>
</dbReference>
<reference evidence="2 3" key="1">
    <citation type="submission" date="2024-04" db="EMBL/GenBank/DDBJ databases">
        <title>Novel species of the genus Ideonella isolated from streams.</title>
        <authorList>
            <person name="Lu H."/>
        </authorList>
    </citation>
    <scope>NUCLEOTIDE SEQUENCE [LARGE SCALE GENOMIC DNA]</scope>
    <source>
        <strain evidence="2 3">DXS22W</strain>
    </source>
</reference>
<dbReference type="SUPFAM" id="SSF47413">
    <property type="entry name" value="lambda repressor-like DNA-binding domains"/>
    <property type="match status" value="1"/>
</dbReference>
<dbReference type="PANTHER" id="PTHR34475">
    <property type="match status" value="1"/>
</dbReference>
<protein>
    <submittedName>
        <fullName evidence="2">Helix-turn-helix domain-containing protein</fullName>
    </submittedName>
</protein>
<dbReference type="InterPro" id="IPR050400">
    <property type="entry name" value="Bact_Cytoskel_RodZ"/>
</dbReference>
<dbReference type="InterPro" id="IPR010982">
    <property type="entry name" value="Lambda_DNA-bd_dom_sf"/>
</dbReference>
<dbReference type="Pfam" id="PF13464">
    <property type="entry name" value="RodZ_C"/>
    <property type="match status" value="1"/>
</dbReference>